<keyword evidence="5" id="KW-1185">Reference proteome</keyword>
<dbReference type="GO" id="GO:0005975">
    <property type="term" value="P:carbohydrate metabolic process"/>
    <property type="evidence" value="ECO:0007669"/>
    <property type="project" value="UniProtKB-ARBA"/>
</dbReference>
<evidence type="ECO:0000313" key="5">
    <source>
        <dbReference type="Proteomes" id="UP000487882"/>
    </source>
</evidence>
<gene>
    <name evidence="4" type="ORF">GSD1FS_1912</name>
</gene>
<keyword evidence="1" id="KW-0812">Transmembrane</keyword>
<proteinExistence type="predicted"/>
<accession>A0A7K1J7J4</accession>
<keyword evidence="2" id="KW-0732">Signal</keyword>
<feature type="domain" description="SpaA-like prealbumin fold" evidence="3">
    <location>
        <begin position="433"/>
        <end position="523"/>
    </location>
</feature>
<sequence>MVEKVCGVLTAFATTAATAALGIGFSAPAYAEDNAATSITINAPSKVDGNSLYAPTLKNCQFTAYKLANYANVKTAGNPAQITSIDYKNATGITDAMLDSWIISALQAYPSELTDVAQVNNGDLTFLGDAAAMTPMQFVASYFYGNGGDEYGNKTVNSETMRVFAQAAEKSLKGTTSGVETAPVTVADDGNSATVDAAASGQGVYLIIDTTTGLNTQIPARAMVAGTPCTVNNVAYTEFHGGQAVYKLGQINLKAEQVVNSIDIASSDANKGALATVGSRRTFQATSNIPNYAEYQYWENPKYSMTLTPTSNIALDANSITVEVQELGKSKYTALANGTDYSVVLPQSGASDNALTISFANPNSAKMSGATVRVTINGTVQNLQTDASYVTVQTKFSNNANDSESVSNGAVASTMPLYDARTPLKKIPFDGTTSTAALTGAQFSVTPQGGAALKFTKTTLSNGQTLYQVDPNGSESTVTIGEATLAGLAADSKTPVTYTFLETEAPEGYILDSRHAVKFTVTVTPNITNNALVSVNFHRIHGNYANFLNVGDQAMAGDSGQTVAVPAKAQNGTFASTHVQSSEIYIKNTKNPADFAQTGGHILAVLIAVIVLAVLGGALLIVARIRRRA</sequence>
<evidence type="ECO:0000256" key="2">
    <source>
        <dbReference type="SAM" id="SignalP"/>
    </source>
</evidence>
<organism evidence="4 5">
    <name type="scientific">Bifidobacterium canis</name>
    <dbReference type="NCBI Taxonomy" id="2610880"/>
    <lineage>
        <taxon>Bacteria</taxon>
        <taxon>Bacillati</taxon>
        <taxon>Actinomycetota</taxon>
        <taxon>Actinomycetes</taxon>
        <taxon>Bifidobacteriales</taxon>
        <taxon>Bifidobacteriaceae</taxon>
        <taxon>Bifidobacterium</taxon>
    </lineage>
</organism>
<dbReference type="Pfam" id="PF17802">
    <property type="entry name" value="SpaA"/>
    <property type="match status" value="1"/>
</dbReference>
<dbReference type="Gene3D" id="2.60.40.10">
    <property type="entry name" value="Immunoglobulins"/>
    <property type="match status" value="1"/>
</dbReference>
<protein>
    <recommendedName>
        <fullName evidence="3">SpaA-like prealbumin fold domain-containing protein</fullName>
    </recommendedName>
</protein>
<feature type="signal peptide" evidence="2">
    <location>
        <begin position="1"/>
        <end position="31"/>
    </location>
</feature>
<dbReference type="Gene3D" id="2.60.40.740">
    <property type="match status" value="1"/>
</dbReference>
<reference evidence="4 5" key="1">
    <citation type="submission" date="2019-09" db="EMBL/GenBank/DDBJ databases">
        <title>Bifidobacterium canis sp. nov., isolated from the digestive tract of German Shepherd dog puppy.</title>
        <authorList>
            <person name="Bunesova V."/>
        </authorList>
    </citation>
    <scope>NUCLEOTIDE SEQUENCE [LARGE SCALE GENOMIC DNA]</scope>
    <source>
        <strain evidence="4 5">GSD1FS</strain>
    </source>
</reference>
<evidence type="ECO:0000259" key="3">
    <source>
        <dbReference type="Pfam" id="PF17802"/>
    </source>
</evidence>
<dbReference type="AlphaFoldDB" id="A0A7K1J7J4"/>
<dbReference type="Proteomes" id="UP000487882">
    <property type="component" value="Unassembled WGS sequence"/>
</dbReference>
<name>A0A7K1J7J4_9BIFI</name>
<comment type="caution">
    <text evidence="4">The sequence shown here is derived from an EMBL/GenBank/DDBJ whole genome shotgun (WGS) entry which is preliminary data.</text>
</comment>
<feature type="chain" id="PRO_5029818999" description="SpaA-like prealbumin fold domain-containing protein" evidence="2">
    <location>
        <begin position="32"/>
        <end position="629"/>
    </location>
</feature>
<evidence type="ECO:0000256" key="1">
    <source>
        <dbReference type="SAM" id="Phobius"/>
    </source>
</evidence>
<keyword evidence="1" id="KW-1133">Transmembrane helix</keyword>
<feature type="transmembrane region" description="Helical" evidence="1">
    <location>
        <begin position="602"/>
        <end position="623"/>
    </location>
</feature>
<evidence type="ECO:0000313" key="4">
    <source>
        <dbReference type="EMBL" id="MUH60531.1"/>
    </source>
</evidence>
<dbReference type="EMBL" id="WNLP01000014">
    <property type="protein sequence ID" value="MUH60531.1"/>
    <property type="molecule type" value="Genomic_DNA"/>
</dbReference>
<dbReference type="InterPro" id="IPR013783">
    <property type="entry name" value="Ig-like_fold"/>
</dbReference>
<keyword evidence="1" id="KW-0472">Membrane</keyword>
<dbReference type="InterPro" id="IPR041033">
    <property type="entry name" value="SpaA_PFL_dom_1"/>
</dbReference>